<organism evidence="8 9">
    <name type="scientific">Planomonospora venezuelensis</name>
    <dbReference type="NCBI Taxonomy" id="1999"/>
    <lineage>
        <taxon>Bacteria</taxon>
        <taxon>Bacillati</taxon>
        <taxon>Actinomycetota</taxon>
        <taxon>Actinomycetes</taxon>
        <taxon>Streptosporangiales</taxon>
        <taxon>Streptosporangiaceae</taxon>
        <taxon>Planomonospora</taxon>
    </lineage>
</organism>
<evidence type="ECO:0000256" key="1">
    <source>
        <dbReference type="ARBA" id="ARBA00010641"/>
    </source>
</evidence>
<evidence type="ECO:0000256" key="3">
    <source>
        <dbReference type="ARBA" id="ARBA00023082"/>
    </source>
</evidence>
<dbReference type="InterPro" id="IPR039425">
    <property type="entry name" value="RNA_pol_sigma-70-like"/>
</dbReference>
<dbReference type="GO" id="GO:0006352">
    <property type="term" value="P:DNA-templated transcription initiation"/>
    <property type="evidence" value="ECO:0007669"/>
    <property type="project" value="InterPro"/>
</dbReference>
<dbReference type="Gene3D" id="1.10.1740.10">
    <property type="match status" value="1"/>
</dbReference>
<evidence type="ECO:0000256" key="5">
    <source>
        <dbReference type="SAM" id="MobiDB-lite"/>
    </source>
</evidence>
<evidence type="ECO:0000313" key="8">
    <source>
        <dbReference type="EMBL" id="MBB5963214.1"/>
    </source>
</evidence>
<dbReference type="AlphaFoldDB" id="A0A841D3Y6"/>
<feature type="domain" description="RNA polymerase sigma-70 region 2" evidence="6">
    <location>
        <begin position="61"/>
        <end position="118"/>
    </location>
</feature>
<dbReference type="Pfam" id="PF08281">
    <property type="entry name" value="Sigma70_r4_2"/>
    <property type="match status" value="1"/>
</dbReference>
<dbReference type="Pfam" id="PF04542">
    <property type="entry name" value="Sigma70_r2"/>
    <property type="match status" value="1"/>
</dbReference>
<evidence type="ECO:0000259" key="6">
    <source>
        <dbReference type="Pfam" id="PF04542"/>
    </source>
</evidence>
<dbReference type="InterPro" id="IPR013325">
    <property type="entry name" value="RNA_pol_sigma_r2"/>
</dbReference>
<dbReference type="InterPro" id="IPR007627">
    <property type="entry name" value="RNA_pol_sigma70_r2"/>
</dbReference>
<keyword evidence="4" id="KW-0804">Transcription</keyword>
<proteinExistence type="inferred from homology"/>
<dbReference type="GO" id="GO:0003677">
    <property type="term" value="F:DNA binding"/>
    <property type="evidence" value="ECO:0007669"/>
    <property type="project" value="InterPro"/>
</dbReference>
<dbReference type="NCBIfam" id="TIGR02937">
    <property type="entry name" value="sigma70-ECF"/>
    <property type="match status" value="1"/>
</dbReference>
<dbReference type="InterPro" id="IPR014284">
    <property type="entry name" value="RNA_pol_sigma-70_dom"/>
</dbReference>
<dbReference type="SUPFAM" id="SSF88659">
    <property type="entry name" value="Sigma3 and sigma4 domains of RNA polymerase sigma factors"/>
    <property type="match status" value="1"/>
</dbReference>
<evidence type="ECO:0000259" key="7">
    <source>
        <dbReference type="Pfam" id="PF08281"/>
    </source>
</evidence>
<feature type="domain" description="RNA polymerase sigma factor 70 region 4 type 2" evidence="7">
    <location>
        <begin position="152"/>
        <end position="202"/>
    </location>
</feature>
<protein>
    <submittedName>
        <fullName evidence="8">RNA polymerase sigma-70 factor (ECF subfamily)</fullName>
    </submittedName>
</protein>
<keyword evidence="9" id="KW-1185">Reference proteome</keyword>
<sequence>MTAPSRAARPAVGAGCGPAAPAGRTWAGPVPSAAEAAGPLSLDGPEAFGAVFDACFAEIHRYVAQRIGTDHAEDVVSETFLTAFRKRDAYDPSRASVRAWLYGIATNLVGRHRRQEVRTLRALGRHGPDADAPGHDERVAVRVSAQSLRPDLAAAVAKLDRRDRDVLLLVALAGLSHEEVATALGIPYGTVGSRLSRARRKLRAALGGGDPMLDPEEAGRG</sequence>
<feature type="region of interest" description="Disordered" evidence="5">
    <location>
        <begin position="1"/>
        <end position="20"/>
    </location>
</feature>
<dbReference type="CDD" id="cd06171">
    <property type="entry name" value="Sigma70_r4"/>
    <property type="match status" value="1"/>
</dbReference>
<dbReference type="EMBL" id="JACHJJ010000006">
    <property type="protein sequence ID" value="MBB5963214.1"/>
    <property type="molecule type" value="Genomic_DNA"/>
</dbReference>
<keyword evidence="2" id="KW-0805">Transcription regulation</keyword>
<keyword evidence="3" id="KW-0731">Sigma factor</keyword>
<dbReference type="Proteomes" id="UP000562352">
    <property type="component" value="Unassembled WGS sequence"/>
</dbReference>
<dbReference type="PANTHER" id="PTHR43133">
    <property type="entry name" value="RNA POLYMERASE ECF-TYPE SIGMA FACTO"/>
    <property type="match status" value="1"/>
</dbReference>
<dbReference type="RefSeq" id="WP_338047724.1">
    <property type="nucleotide sequence ID" value="NZ_BAAAWZ010000001.1"/>
</dbReference>
<comment type="similarity">
    <text evidence="1">Belongs to the sigma-70 factor family. ECF subfamily.</text>
</comment>
<gene>
    <name evidence="8" type="ORF">FHS22_002488</name>
</gene>
<dbReference type="PANTHER" id="PTHR43133:SF25">
    <property type="entry name" value="RNA POLYMERASE SIGMA FACTOR RFAY-RELATED"/>
    <property type="match status" value="1"/>
</dbReference>
<dbReference type="GO" id="GO:0016987">
    <property type="term" value="F:sigma factor activity"/>
    <property type="evidence" value="ECO:0007669"/>
    <property type="project" value="UniProtKB-KW"/>
</dbReference>
<comment type="caution">
    <text evidence="8">The sequence shown here is derived from an EMBL/GenBank/DDBJ whole genome shotgun (WGS) entry which is preliminary data.</text>
</comment>
<dbReference type="SUPFAM" id="SSF88946">
    <property type="entry name" value="Sigma2 domain of RNA polymerase sigma factors"/>
    <property type="match status" value="1"/>
</dbReference>
<name>A0A841D3Y6_PLAVE</name>
<dbReference type="InterPro" id="IPR013249">
    <property type="entry name" value="RNA_pol_sigma70_r4_t2"/>
</dbReference>
<evidence type="ECO:0000313" key="9">
    <source>
        <dbReference type="Proteomes" id="UP000562352"/>
    </source>
</evidence>
<dbReference type="Gene3D" id="1.10.10.10">
    <property type="entry name" value="Winged helix-like DNA-binding domain superfamily/Winged helix DNA-binding domain"/>
    <property type="match status" value="1"/>
</dbReference>
<dbReference type="InterPro" id="IPR036388">
    <property type="entry name" value="WH-like_DNA-bd_sf"/>
</dbReference>
<dbReference type="InterPro" id="IPR013324">
    <property type="entry name" value="RNA_pol_sigma_r3/r4-like"/>
</dbReference>
<reference evidence="8 9" key="1">
    <citation type="submission" date="2020-08" db="EMBL/GenBank/DDBJ databases">
        <title>Genomic Encyclopedia of Type Strains, Phase III (KMG-III): the genomes of soil and plant-associated and newly described type strains.</title>
        <authorList>
            <person name="Whitman W."/>
        </authorList>
    </citation>
    <scope>NUCLEOTIDE SEQUENCE [LARGE SCALE GENOMIC DNA]</scope>
    <source>
        <strain evidence="8 9">CECT 3303</strain>
    </source>
</reference>
<evidence type="ECO:0000256" key="4">
    <source>
        <dbReference type="ARBA" id="ARBA00023163"/>
    </source>
</evidence>
<evidence type="ECO:0000256" key="2">
    <source>
        <dbReference type="ARBA" id="ARBA00023015"/>
    </source>
</evidence>
<accession>A0A841D3Y6</accession>